<comment type="caution">
    <text evidence="2">The sequence shown here is derived from an EMBL/GenBank/DDBJ whole genome shotgun (WGS) entry which is preliminary data.</text>
</comment>
<protein>
    <submittedName>
        <fullName evidence="2">Uncharacterized protein</fullName>
    </submittedName>
</protein>
<organism evidence="2 3">
    <name type="scientific">Mycena pura</name>
    <dbReference type="NCBI Taxonomy" id="153505"/>
    <lineage>
        <taxon>Eukaryota</taxon>
        <taxon>Fungi</taxon>
        <taxon>Dikarya</taxon>
        <taxon>Basidiomycota</taxon>
        <taxon>Agaricomycotina</taxon>
        <taxon>Agaricomycetes</taxon>
        <taxon>Agaricomycetidae</taxon>
        <taxon>Agaricales</taxon>
        <taxon>Marasmiineae</taxon>
        <taxon>Mycenaceae</taxon>
        <taxon>Mycena</taxon>
    </lineage>
</organism>
<sequence>MANERIFSALRGIFPEMSLVQALLAVPNVRATMSKAKQVLFSKASYKKVANGYSFSDDTEDSRKINFGTLAKFPTDLELTSIYGEAIEENDMLWSILSVQLPTLTTVPAPEAFVALVDTSDNEEDHLTEGDLESTATNAAIADLGIQDELQEALAAVQNVAGLLKSEEEEIDACAYAAAALVVDGLSKIDDLPTHEDPALLEQSRADVARIIKLTPQGVESLIAGLQTSFGGTSSNSYKIPIPSTPSAHLDITSSDLAPLVQLREHHQTEHSRTGVRNYKPNKLGSSQPNVDDSKDAAGPLRLAEQGEKSPEPSDKQLIARRIQTVIRNAEARKVMTGLNHKARTQQGENAALGENTPSGNAANAAASAQVRAVAAVRRRRNVAKTLKCHALVGEAGIGPLAPLEVHNFVFLIDRGEIVLAKSAYTTNPQ</sequence>
<feature type="region of interest" description="Disordered" evidence="1">
    <location>
        <begin position="266"/>
        <end position="297"/>
    </location>
</feature>
<gene>
    <name evidence="2" type="ORF">GGX14DRAFT_567957</name>
</gene>
<proteinExistence type="predicted"/>
<feature type="region of interest" description="Disordered" evidence="1">
    <location>
        <begin position="344"/>
        <end position="364"/>
    </location>
</feature>
<keyword evidence="3" id="KW-1185">Reference proteome</keyword>
<dbReference type="AlphaFoldDB" id="A0AAD6YFC2"/>
<evidence type="ECO:0000256" key="1">
    <source>
        <dbReference type="SAM" id="MobiDB-lite"/>
    </source>
</evidence>
<reference evidence="2" key="1">
    <citation type="submission" date="2023-03" db="EMBL/GenBank/DDBJ databases">
        <title>Massive genome expansion in bonnet fungi (Mycena s.s.) driven by repeated elements and novel gene families across ecological guilds.</title>
        <authorList>
            <consortium name="Lawrence Berkeley National Laboratory"/>
            <person name="Harder C.B."/>
            <person name="Miyauchi S."/>
            <person name="Viragh M."/>
            <person name="Kuo A."/>
            <person name="Thoen E."/>
            <person name="Andreopoulos B."/>
            <person name="Lu D."/>
            <person name="Skrede I."/>
            <person name="Drula E."/>
            <person name="Henrissat B."/>
            <person name="Morin E."/>
            <person name="Kohler A."/>
            <person name="Barry K."/>
            <person name="LaButti K."/>
            <person name="Morin E."/>
            <person name="Salamov A."/>
            <person name="Lipzen A."/>
            <person name="Mereny Z."/>
            <person name="Hegedus B."/>
            <person name="Baldrian P."/>
            <person name="Stursova M."/>
            <person name="Weitz H."/>
            <person name="Taylor A."/>
            <person name="Grigoriev I.V."/>
            <person name="Nagy L.G."/>
            <person name="Martin F."/>
            <person name="Kauserud H."/>
        </authorList>
    </citation>
    <scope>NUCLEOTIDE SEQUENCE</scope>
    <source>
        <strain evidence="2">9144</strain>
    </source>
</reference>
<evidence type="ECO:0000313" key="3">
    <source>
        <dbReference type="Proteomes" id="UP001219525"/>
    </source>
</evidence>
<dbReference type="EMBL" id="JARJCW010000038">
    <property type="protein sequence ID" value="KAJ7206868.1"/>
    <property type="molecule type" value="Genomic_DNA"/>
</dbReference>
<name>A0AAD6YFC2_9AGAR</name>
<accession>A0AAD6YFC2</accession>
<dbReference type="Proteomes" id="UP001219525">
    <property type="component" value="Unassembled WGS sequence"/>
</dbReference>
<evidence type="ECO:0000313" key="2">
    <source>
        <dbReference type="EMBL" id="KAJ7206868.1"/>
    </source>
</evidence>